<dbReference type="EMBL" id="HG739090">
    <property type="protein sequence ID" value="CDP00911.1"/>
    <property type="molecule type" value="Genomic_DNA"/>
</dbReference>
<name>A0A068TXD1_COFCA</name>
<reference evidence="2" key="1">
    <citation type="journal article" date="2014" name="Science">
        <title>The coffee genome provides insight into the convergent evolution of caffeine biosynthesis.</title>
        <authorList>
            <person name="Denoeud F."/>
            <person name="Carretero-Paulet L."/>
            <person name="Dereeper A."/>
            <person name="Droc G."/>
            <person name="Guyot R."/>
            <person name="Pietrella M."/>
            <person name="Zheng C."/>
            <person name="Alberti A."/>
            <person name="Anthony F."/>
            <person name="Aprea G."/>
            <person name="Aury J.M."/>
            <person name="Bento P."/>
            <person name="Bernard M."/>
            <person name="Bocs S."/>
            <person name="Campa C."/>
            <person name="Cenci A."/>
            <person name="Combes M.C."/>
            <person name="Crouzillat D."/>
            <person name="Da Silva C."/>
            <person name="Daddiego L."/>
            <person name="De Bellis F."/>
            <person name="Dussert S."/>
            <person name="Garsmeur O."/>
            <person name="Gayraud T."/>
            <person name="Guignon V."/>
            <person name="Jahn K."/>
            <person name="Jamilloux V."/>
            <person name="Joet T."/>
            <person name="Labadie K."/>
            <person name="Lan T."/>
            <person name="Leclercq J."/>
            <person name="Lepelley M."/>
            <person name="Leroy T."/>
            <person name="Li L.T."/>
            <person name="Librado P."/>
            <person name="Lopez L."/>
            <person name="Munoz A."/>
            <person name="Noel B."/>
            <person name="Pallavicini A."/>
            <person name="Perrotta G."/>
            <person name="Poncet V."/>
            <person name="Pot D."/>
            <person name="Priyono X."/>
            <person name="Rigoreau M."/>
            <person name="Rouard M."/>
            <person name="Rozas J."/>
            <person name="Tranchant-Dubreuil C."/>
            <person name="VanBuren R."/>
            <person name="Zhang Q."/>
            <person name="Andrade A.C."/>
            <person name="Argout X."/>
            <person name="Bertrand B."/>
            <person name="de Kochko A."/>
            <person name="Graziosi G."/>
            <person name="Henry R.J."/>
            <person name="Jayarama X."/>
            <person name="Ming R."/>
            <person name="Nagai C."/>
            <person name="Rounsley S."/>
            <person name="Sankoff D."/>
            <person name="Giuliano G."/>
            <person name="Albert V.A."/>
            <person name="Wincker P."/>
            <person name="Lashermes P."/>
        </authorList>
    </citation>
    <scope>NUCLEOTIDE SEQUENCE [LARGE SCALE GENOMIC DNA]</scope>
    <source>
        <strain evidence="2">cv. DH200-94</strain>
    </source>
</reference>
<keyword evidence="2" id="KW-1185">Reference proteome</keyword>
<dbReference type="Proteomes" id="UP000295252">
    <property type="component" value="Chromosome II"/>
</dbReference>
<dbReference type="Gramene" id="CDP00911">
    <property type="protein sequence ID" value="CDP00911"/>
    <property type="gene ID" value="GSCOC_T00034362001"/>
</dbReference>
<dbReference type="PANTHER" id="PTHR48204:SF1">
    <property type="entry name" value="OS07G0265100 PROTEIN"/>
    <property type="match status" value="1"/>
</dbReference>
<evidence type="ECO:0000313" key="1">
    <source>
        <dbReference type="EMBL" id="CDP00911.1"/>
    </source>
</evidence>
<sequence>MTLDSSILSGVLISTRTRYDVWKDPQEEALSGARGMFCILPLTQTFINSASHAINLTATSALQLLEKPDLFTPEALKLKLNGQVQRIISCMKKPQFDLPILRRSSTFSSNPQGERNELHNA</sequence>
<dbReference type="PhylomeDB" id="A0A068TXD1"/>
<dbReference type="AlphaFoldDB" id="A0A068TXD1"/>
<dbReference type="OrthoDB" id="1891930at2759"/>
<proteinExistence type="predicted"/>
<dbReference type="FunCoup" id="A0A068TXD1">
    <property type="interactions" value="2"/>
</dbReference>
<accession>A0A068TXD1</accession>
<dbReference type="InParanoid" id="A0A068TXD1"/>
<dbReference type="PANTHER" id="PTHR48204">
    <property type="entry name" value="OS07G0265100 PROTEIN"/>
    <property type="match status" value="1"/>
</dbReference>
<gene>
    <name evidence="1" type="ORF">GSCOC_T00034362001</name>
</gene>
<protein>
    <submittedName>
        <fullName evidence="1">Uncharacterized protein</fullName>
    </submittedName>
</protein>
<dbReference type="OMA" id="ARGMFCI"/>
<organism evidence="1 2">
    <name type="scientific">Coffea canephora</name>
    <name type="common">Robusta coffee</name>
    <dbReference type="NCBI Taxonomy" id="49390"/>
    <lineage>
        <taxon>Eukaryota</taxon>
        <taxon>Viridiplantae</taxon>
        <taxon>Streptophyta</taxon>
        <taxon>Embryophyta</taxon>
        <taxon>Tracheophyta</taxon>
        <taxon>Spermatophyta</taxon>
        <taxon>Magnoliopsida</taxon>
        <taxon>eudicotyledons</taxon>
        <taxon>Gunneridae</taxon>
        <taxon>Pentapetalae</taxon>
        <taxon>asterids</taxon>
        <taxon>lamiids</taxon>
        <taxon>Gentianales</taxon>
        <taxon>Rubiaceae</taxon>
        <taxon>Ixoroideae</taxon>
        <taxon>Gardenieae complex</taxon>
        <taxon>Bertiereae - Coffeeae clade</taxon>
        <taxon>Coffeeae</taxon>
        <taxon>Coffea</taxon>
    </lineage>
</organism>
<evidence type="ECO:0000313" key="2">
    <source>
        <dbReference type="Proteomes" id="UP000295252"/>
    </source>
</evidence>